<dbReference type="GO" id="GO:0005737">
    <property type="term" value="C:cytoplasm"/>
    <property type="evidence" value="ECO:0007669"/>
    <property type="project" value="UniProtKB-ARBA"/>
</dbReference>
<comment type="activity regulation">
    <text evidence="15">Allosterically activated by GTP.</text>
</comment>
<evidence type="ECO:0000256" key="14">
    <source>
        <dbReference type="ARBA" id="ARBA00079807"/>
    </source>
</evidence>
<keyword evidence="19" id="KW-1185">Reference proteome</keyword>
<dbReference type="GO" id="GO:0005525">
    <property type="term" value="F:GTP binding"/>
    <property type="evidence" value="ECO:0007669"/>
    <property type="project" value="UniProtKB-KW"/>
</dbReference>
<evidence type="ECO:0000256" key="7">
    <source>
        <dbReference type="ARBA" id="ARBA00022741"/>
    </source>
</evidence>
<comment type="function">
    <text evidence="12 15">Catalyzes the conversion of uracil and 5-phospho-alpha-D-ribose 1-diphosphate (PRPP) to UMP and diphosphate.</text>
</comment>
<keyword evidence="9 15" id="KW-0342">GTP-binding</keyword>
<evidence type="ECO:0000256" key="13">
    <source>
        <dbReference type="ARBA" id="ARBA00072146"/>
    </source>
</evidence>
<dbReference type="InterPro" id="IPR034332">
    <property type="entry name" value="Upp_B"/>
</dbReference>
<gene>
    <name evidence="15" type="primary">upp</name>
    <name evidence="18" type="ORF">SAMN07250955_11479</name>
</gene>
<dbReference type="GO" id="GO:0000287">
    <property type="term" value="F:magnesium ion binding"/>
    <property type="evidence" value="ECO:0007669"/>
    <property type="project" value="UniProtKB-UniRule"/>
</dbReference>
<dbReference type="FunFam" id="3.40.50.2020:FF:000003">
    <property type="entry name" value="Uracil phosphoribosyltransferase"/>
    <property type="match status" value="1"/>
</dbReference>
<dbReference type="InterPro" id="IPR005765">
    <property type="entry name" value="UPRT"/>
</dbReference>
<dbReference type="InterPro" id="IPR029057">
    <property type="entry name" value="PRTase-like"/>
</dbReference>
<keyword evidence="6 15" id="KW-0808">Transferase</keyword>
<dbReference type="CDD" id="cd06223">
    <property type="entry name" value="PRTases_typeI"/>
    <property type="match status" value="1"/>
</dbReference>
<dbReference type="EMBL" id="FYEH01000014">
    <property type="protein sequence ID" value="SNB76135.1"/>
    <property type="molecule type" value="Genomic_DNA"/>
</dbReference>
<accession>A0A212RTS3</accession>
<dbReference type="GO" id="GO:0044206">
    <property type="term" value="P:UMP salvage"/>
    <property type="evidence" value="ECO:0007669"/>
    <property type="project" value="UniProtKB-UniRule"/>
</dbReference>
<evidence type="ECO:0000256" key="3">
    <source>
        <dbReference type="ARBA" id="ARBA00011894"/>
    </source>
</evidence>
<dbReference type="GO" id="GO:0004845">
    <property type="term" value="F:uracil phosphoribosyltransferase activity"/>
    <property type="evidence" value="ECO:0007669"/>
    <property type="project" value="UniProtKB-UniRule"/>
</dbReference>
<organism evidence="18 19">
    <name type="scientific">Arboricoccus pini</name>
    <dbReference type="NCBI Taxonomy" id="1963835"/>
    <lineage>
        <taxon>Bacteria</taxon>
        <taxon>Pseudomonadati</taxon>
        <taxon>Pseudomonadota</taxon>
        <taxon>Alphaproteobacteria</taxon>
        <taxon>Geminicoccales</taxon>
        <taxon>Geminicoccaceae</taxon>
        <taxon>Arboricoccus</taxon>
    </lineage>
</organism>
<evidence type="ECO:0000256" key="2">
    <source>
        <dbReference type="ARBA" id="ARBA00009516"/>
    </source>
</evidence>
<keyword evidence="5 15" id="KW-0328">Glycosyltransferase</keyword>
<dbReference type="SUPFAM" id="SSF53271">
    <property type="entry name" value="PRTase-like"/>
    <property type="match status" value="1"/>
</dbReference>
<feature type="binding site" evidence="15">
    <location>
        <begin position="281"/>
        <end position="289"/>
    </location>
    <ligand>
        <name>5-phospho-alpha-D-ribose 1-diphosphate</name>
        <dbReference type="ChEBI" id="CHEBI:58017"/>
    </ligand>
</feature>
<feature type="region of interest" description="Disordered" evidence="16">
    <location>
        <begin position="1"/>
        <end position="28"/>
    </location>
</feature>
<dbReference type="UniPathway" id="UPA00574">
    <property type="reaction ID" value="UER00636"/>
</dbReference>
<name>A0A212RTS3_9PROT</name>
<feature type="binding site" evidence="15">
    <location>
        <position position="350"/>
    </location>
    <ligand>
        <name>5-phospho-alpha-D-ribose 1-diphosphate</name>
        <dbReference type="ChEBI" id="CHEBI:58017"/>
    </ligand>
</feature>
<evidence type="ECO:0000256" key="15">
    <source>
        <dbReference type="HAMAP-Rule" id="MF_01218"/>
    </source>
</evidence>
<comment type="similarity">
    <text evidence="2 15">Belongs to the UPRTase family.</text>
</comment>
<sequence>MHTERPASHHEGRRALGNPFTSCPAPVRSAKSSLALRVAARAAAPGKTGREPSHDRLGTGIARNERSPSPGSVSAIHVSRPGEGSSRTAADLTGQQPFGDVFASFFRNPSFQGTGGRREDGRTFCGSCLAGGFAIANATPVQPCPRSLMPSSELIVASHPLVQHKVSLLRRKETPTADFRRLVNEVALLLAYEITRDLPLEAVTIETPLTPMQTNMLAGKKVCLVSILRAGNGLLEGMLDLIPSARVGHIGLYRDPQTLRPVEYYYKVPSDIAERPVIVVDPMLATGNSTAAAVARLKEDGVRDIKFACLIAAPEGIKTLHDAHPDVPIYAAALDDHLNEHGYILPGLGDAGDRLFGTR</sequence>
<comment type="pathway">
    <text evidence="1 15">Pyrimidine metabolism; UMP biosynthesis via salvage pathway; UMP from uracil: step 1/1.</text>
</comment>
<evidence type="ECO:0000256" key="9">
    <source>
        <dbReference type="ARBA" id="ARBA00023134"/>
    </source>
</evidence>
<feature type="domain" description="Phosphoribosyltransferase" evidence="17">
    <location>
        <begin position="156"/>
        <end position="358"/>
    </location>
</feature>
<protein>
    <recommendedName>
        <fullName evidence="13 15">Uracil phosphoribosyltransferase</fullName>
        <ecNumber evidence="3 15">2.4.2.9</ecNumber>
    </recommendedName>
    <alternativeName>
        <fullName evidence="10 15">UMP pyrophosphorylase</fullName>
    </alternativeName>
    <alternativeName>
        <fullName evidence="14 15">UPRTase</fullName>
    </alternativeName>
</protein>
<evidence type="ECO:0000256" key="1">
    <source>
        <dbReference type="ARBA" id="ARBA00005180"/>
    </source>
</evidence>
<feature type="region of interest" description="Disordered" evidence="16">
    <location>
        <begin position="40"/>
        <end position="88"/>
    </location>
</feature>
<feature type="binding site" evidence="15">
    <location>
        <position position="229"/>
    </location>
    <ligand>
        <name>5-phospho-alpha-D-ribose 1-diphosphate</name>
        <dbReference type="ChEBI" id="CHEBI:58017"/>
    </ligand>
</feature>
<dbReference type="Gene3D" id="3.40.50.2020">
    <property type="match status" value="1"/>
</dbReference>
<dbReference type="Proteomes" id="UP000197065">
    <property type="component" value="Unassembled WGS sequence"/>
</dbReference>
<feature type="binding site" evidence="15">
    <location>
        <position position="344"/>
    </location>
    <ligand>
        <name>uracil</name>
        <dbReference type="ChEBI" id="CHEBI:17568"/>
    </ligand>
</feature>
<evidence type="ECO:0000256" key="10">
    <source>
        <dbReference type="ARBA" id="ARBA00031082"/>
    </source>
</evidence>
<keyword evidence="7 15" id="KW-0547">Nucleotide-binding</keyword>
<evidence type="ECO:0000256" key="4">
    <source>
        <dbReference type="ARBA" id="ARBA00022533"/>
    </source>
</evidence>
<feature type="compositionally biased region" description="Basic and acidic residues" evidence="16">
    <location>
        <begin position="48"/>
        <end position="57"/>
    </location>
</feature>
<feature type="compositionally biased region" description="Basic and acidic residues" evidence="16">
    <location>
        <begin position="1"/>
        <end position="14"/>
    </location>
</feature>
<evidence type="ECO:0000256" key="11">
    <source>
        <dbReference type="ARBA" id="ARBA00052919"/>
    </source>
</evidence>
<evidence type="ECO:0000256" key="6">
    <source>
        <dbReference type="ARBA" id="ARBA00022679"/>
    </source>
</evidence>
<dbReference type="InterPro" id="IPR050054">
    <property type="entry name" value="UPRTase/APRTase"/>
</dbReference>
<evidence type="ECO:0000259" key="17">
    <source>
        <dbReference type="Pfam" id="PF14681"/>
    </source>
</evidence>
<evidence type="ECO:0000256" key="5">
    <source>
        <dbReference type="ARBA" id="ARBA00022676"/>
    </source>
</evidence>
<dbReference type="EC" id="2.4.2.9" evidence="3 15"/>
<dbReference type="PANTHER" id="PTHR32315:SF4">
    <property type="entry name" value="URACIL PHOSPHORIBOSYLTRANSFERASE, CHLOROPLASTIC"/>
    <property type="match status" value="1"/>
</dbReference>
<dbReference type="AlphaFoldDB" id="A0A212RTS3"/>
<feature type="binding site" evidence="15">
    <location>
        <position position="254"/>
    </location>
    <ligand>
        <name>5-phospho-alpha-D-ribose 1-diphosphate</name>
        <dbReference type="ChEBI" id="CHEBI:58017"/>
    </ligand>
</feature>
<dbReference type="NCBIfam" id="NF001097">
    <property type="entry name" value="PRK00129.1"/>
    <property type="match status" value="1"/>
</dbReference>
<evidence type="ECO:0000256" key="8">
    <source>
        <dbReference type="ARBA" id="ARBA00022842"/>
    </source>
</evidence>
<proteinExistence type="inferred from homology"/>
<dbReference type="PANTHER" id="PTHR32315">
    <property type="entry name" value="ADENINE PHOSPHORIBOSYLTRANSFERASE"/>
    <property type="match status" value="1"/>
</dbReference>
<comment type="catalytic activity">
    <reaction evidence="11 15">
        <text>UMP + diphosphate = 5-phospho-alpha-D-ribose 1-diphosphate + uracil</text>
        <dbReference type="Rhea" id="RHEA:13017"/>
        <dbReference type="ChEBI" id="CHEBI:17568"/>
        <dbReference type="ChEBI" id="CHEBI:33019"/>
        <dbReference type="ChEBI" id="CHEBI:57865"/>
        <dbReference type="ChEBI" id="CHEBI:58017"/>
        <dbReference type="EC" id="2.4.2.9"/>
    </reaction>
</comment>
<dbReference type="GO" id="GO:0006223">
    <property type="term" value="P:uracil salvage"/>
    <property type="evidence" value="ECO:0007669"/>
    <property type="project" value="InterPro"/>
</dbReference>
<dbReference type="HAMAP" id="MF_01218_B">
    <property type="entry name" value="Upp_B"/>
    <property type="match status" value="1"/>
</dbReference>
<keyword evidence="4 15" id="KW-0021">Allosteric enzyme</keyword>
<evidence type="ECO:0000313" key="18">
    <source>
        <dbReference type="EMBL" id="SNB76135.1"/>
    </source>
</evidence>
<dbReference type="NCBIfam" id="TIGR01091">
    <property type="entry name" value="upp"/>
    <property type="match status" value="1"/>
</dbReference>
<evidence type="ECO:0000256" key="12">
    <source>
        <dbReference type="ARBA" id="ARBA00056901"/>
    </source>
</evidence>
<keyword evidence="8 15" id="KW-0460">Magnesium</keyword>
<evidence type="ECO:0000313" key="19">
    <source>
        <dbReference type="Proteomes" id="UP000197065"/>
    </source>
</evidence>
<reference evidence="18 19" key="1">
    <citation type="submission" date="2017-06" db="EMBL/GenBank/DDBJ databases">
        <authorList>
            <person name="Kim H.J."/>
            <person name="Triplett B.A."/>
        </authorList>
    </citation>
    <scope>NUCLEOTIDE SEQUENCE [LARGE SCALE GENOMIC DNA]</scope>
    <source>
        <strain evidence="18 19">B29T1</strain>
    </source>
</reference>
<dbReference type="InterPro" id="IPR000836">
    <property type="entry name" value="PRTase_dom"/>
</dbReference>
<evidence type="ECO:0000256" key="16">
    <source>
        <dbReference type="SAM" id="MobiDB-lite"/>
    </source>
</evidence>
<comment type="cofactor">
    <cofactor evidence="15">
        <name>Mg(2+)</name>
        <dbReference type="ChEBI" id="CHEBI:18420"/>
    </cofactor>
    <text evidence="15">Binds 1 Mg(2+) ion per subunit. The magnesium is bound as Mg-PRPP.</text>
</comment>
<dbReference type="Pfam" id="PF14681">
    <property type="entry name" value="UPRTase"/>
    <property type="match status" value="1"/>
</dbReference>
<feature type="binding site" evidence="15">
    <location>
        <begin position="349"/>
        <end position="351"/>
    </location>
    <ligand>
        <name>uracil</name>
        <dbReference type="ChEBI" id="CHEBI:17568"/>
    </ligand>
</feature>